<evidence type="ECO:0008006" key="4">
    <source>
        <dbReference type="Google" id="ProtNLM"/>
    </source>
</evidence>
<comment type="similarity">
    <text evidence="1">Belongs to the TTC36 family.</text>
</comment>
<dbReference type="InterPro" id="IPR038906">
    <property type="entry name" value="TTC36"/>
</dbReference>
<evidence type="ECO:0000313" key="3">
    <source>
        <dbReference type="Proteomes" id="UP001159042"/>
    </source>
</evidence>
<dbReference type="GO" id="GO:0006570">
    <property type="term" value="P:tyrosine metabolic process"/>
    <property type="evidence" value="ECO:0007669"/>
    <property type="project" value="TreeGrafter"/>
</dbReference>
<sequence>MTSTKKTLCQAYCQRGLLHRRADRTDEARTDFEIAAKMGSRFAKGQLIELNPYAALCNQMLQRVMDTLK</sequence>
<gene>
    <name evidence="2" type="ORF">NQ315_001876</name>
</gene>
<dbReference type="SUPFAM" id="SSF48452">
    <property type="entry name" value="TPR-like"/>
    <property type="match status" value="1"/>
</dbReference>
<keyword evidence="3" id="KW-1185">Reference proteome</keyword>
<protein>
    <recommendedName>
        <fullName evidence="4">Tetratricopeptide repeat protein 36</fullName>
    </recommendedName>
</protein>
<reference evidence="2 3" key="1">
    <citation type="journal article" date="2023" name="Insect Mol. Biol.">
        <title>Genome sequencing provides insights into the evolution of gene families encoding plant cell wall-degrading enzymes in longhorned beetles.</title>
        <authorList>
            <person name="Shin N.R."/>
            <person name="Okamura Y."/>
            <person name="Kirsch R."/>
            <person name="Pauchet Y."/>
        </authorList>
    </citation>
    <scope>NUCLEOTIDE SEQUENCE [LARGE SCALE GENOMIC DNA]</scope>
    <source>
        <strain evidence="2">EAD_L_NR</strain>
    </source>
</reference>
<dbReference type="EMBL" id="JANEYG010000005">
    <property type="protein sequence ID" value="KAJ8923318.1"/>
    <property type="molecule type" value="Genomic_DNA"/>
</dbReference>
<dbReference type="PANTHER" id="PTHR21405">
    <property type="entry name" value="CDNA SEQUENCE BC021608"/>
    <property type="match status" value="1"/>
</dbReference>
<proteinExistence type="inferred from homology"/>
<accession>A0AAV8W9Q8</accession>
<dbReference type="AlphaFoldDB" id="A0AAV8W9Q8"/>
<evidence type="ECO:0000313" key="2">
    <source>
        <dbReference type="EMBL" id="KAJ8923318.1"/>
    </source>
</evidence>
<dbReference type="Proteomes" id="UP001159042">
    <property type="component" value="Unassembled WGS sequence"/>
</dbReference>
<dbReference type="InterPro" id="IPR011990">
    <property type="entry name" value="TPR-like_helical_dom_sf"/>
</dbReference>
<comment type="caution">
    <text evidence="2">The sequence shown here is derived from an EMBL/GenBank/DDBJ whole genome shotgun (WGS) entry which is preliminary data.</text>
</comment>
<organism evidence="2 3">
    <name type="scientific">Exocentrus adspersus</name>
    <dbReference type="NCBI Taxonomy" id="1586481"/>
    <lineage>
        <taxon>Eukaryota</taxon>
        <taxon>Metazoa</taxon>
        <taxon>Ecdysozoa</taxon>
        <taxon>Arthropoda</taxon>
        <taxon>Hexapoda</taxon>
        <taxon>Insecta</taxon>
        <taxon>Pterygota</taxon>
        <taxon>Neoptera</taxon>
        <taxon>Endopterygota</taxon>
        <taxon>Coleoptera</taxon>
        <taxon>Polyphaga</taxon>
        <taxon>Cucujiformia</taxon>
        <taxon>Chrysomeloidea</taxon>
        <taxon>Cerambycidae</taxon>
        <taxon>Lamiinae</taxon>
        <taxon>Acanthocinini</taxon>
        <taxon>Exocentrus</taxon>
    </lineage>
</organism>
<dbReference type="PANTHER" id="PTHR21405:SF0">
    <property type="entry name" value="TETRATRICOPEPTIDE REPEAT PROTEIN 36"/>
    <property type="match status" value="1"/>
</dbReference>
<evidence type="ECO:0000256" key="1">
    <source>
        <dbReference type="ARBA" id="ARBA00006995"/>
    </source>
</evidence>
<name>A0AAV8W9Q8_9CUCU</name>